<organism evidence="2 3">
    <name type="scientific">Actinoplanes awajinensis subsp. mycoplanecinus</name>
    <dbReference type="NCBI Taxonomy" id="135947"/>
    <lineage>
        <taxon>Bacteria</taxon>
        <taxon>Bacillati</taxon>
        <taxon>Actinomycetota</taxon>
        <taxon>Actinomycetes</taxon>
        <taxon>Micromonosporales</taxon>
        <taxon>Micromonosporaceae</taxon>
        <taxon>Actinoplanes</taxon>
    </lineage>
</organism>
<reference evidence="2 3" key="1">
    <citation type="submission" date="2015-10" db="EMBL/GenBank/DDBJ databases">
        <authorList>
            <person name="Gilbert D.G."/>
        </authorList>
    </citation>
    <scope>NUCLEOTIDE SEQUENCE [LARGE SCALE GENOMIC DNA]</scope>
    <source>
        <strain evidence="2 3">NRRL B-16712</strain>
    </source>
</reference>
<dbReference type="AlphaFoldDB" id="A0A101JHK5"/>
<evidence type="ECO:0000313" key="3">
    <source>
        <dbReference type="Proteomes" id="UP000053244"/>
    </source>
</evidence>
<dbReference type="PANTHER" id="PTHR33121:SF76">
    <property type="entry name" value="SIGNALING PROTEIN"/>
    <property type="match status" value="1"/>
</dbReference>
<sequence>MAERAIYPVFQPIVDLSTHAVVGVEALARGPAGSALETPDALFAAAIEAGLLTELDQLCYARALETVRDAGPPVPPLVFVNAEPAGLSQPMSPDLAAVVRSSLPFRIVLEFTERALTSRPAAVLRLADLVHSVGNAVALDDVGADPASLAFLPLVEPDVVKLDMHLIRDPYSPKTQATAAAVVGYADRSGATVLAEGIETPDDEVNAAALGARWGQGWLFGRPGPLETLLGREYAKSPAVSNAVPGLEPVYGDTPFAIASHRHPVRVAGPDMADALIDHVVASLGERGRQSIVLCAINEPGRPSRWLPRLTGAADHFTYLALLSGSALPDVADVQIQRIEEKDPLREETVISVLTEDGSMALCMKSLRPESAGDPGSIQFVHSQNRHVVHPILRNMMRRFGTW</sequence>
<feature type="domain" description="EAL" evidence="1">
    <location>
        <begin position="1"/>
        <end position="237"/>
    </location>
</feature>
<accession>A0A101JHK5</accession>
<evidence type="ECO:0000313" key="2">
    <source>
        <dbReference type="EMBL" id="KUL26927.1"/>
    </source>
</evidence>
<proteinExistence type="predicted"/>
<gene>
    <name evidence="2" type="ORF">ADL15_36970</name>
</gene>
<dbReference type="Gene3D" id="3.20.20.450">
    <property type="entry name" value="EAL domain"/>
    <property type="match status" value="1"/>
</dbReference>
<dbReference type="InterPro" id="IPR001633">
    <property type="entry name" value="EAL_dom"/>
</dbReference>
<keyword evidence="3" id="KW-1185">Reference proteome</keyword>
<evidence type="ECO:0000259" key="1">
    <source>
        <dbReference type="PROSITE" id="PS50883"/>
    </source>
</evidence>
<dbReference type="Pfam" id="PF00563">
    <property type="entry name" value="EAL"/>
    <property type="match status" value="1"/>
</dbReference>
<dbReference type="GO" id="GO:0071111">
    <property type="term" value="F:cyclic-guanylate-specific phosphodiesterase activity"/>
    <property type="evidence" value="ECO:0007669"/>
    <property type="project" value="InterPro"/>
</dbReference>
<dbReference type="EMBL" id="LLZH01000303">
    <property type="protein sequence ID" value="KUL26927.1"/>
    <property type="molecule type" value="Genomic_DNA"/>
</dbReference>
<protein>
    <recommendedName>
        <fullName evidence="1">EAL domain-containing protein</fullName>
    </recommendedName>
</protein>
<comment type="caution">
    <text evidence="2">The sequence shown here is derived from an EMBL/GenBank/DDBJ whole genome shotgun (WGS) entry which is preliminary data.</text>
</comment>
<dbReference type="InterPro" id="IPR035919">
    <property type="entry name" value="EAL_sf"/>
</dbReference>
<dbReference type="Proteomes" id="UP000053244">
    <property type="component" value="Unassembled WGS sequence"/>
</dbReference>
<dbReference type="CDD" id="cd01948">
    <property type="entry name" value="EAL"/>
    <property type="match status" value="1"/>
</dbReference>
<dbReference type="PANTHER" id="PTHR33121">
    <property type="entry name" value="CYCLIC DI-GMP PHOSPHODIESTERASE PDEF"/>
    <property type="match status" value="1"/>
</dbReference>
<dbReference type="SUPFAM" id="SSF141868">
    <property type="entry name" value="EAL domain-like"/>
    <property type="match status" value="1"/>
</dbReference>
<dbReference type="SMART" id="SM00052">
    <property type="entry name" value="EAL"/>
    <property type="match status" value="1"/>
</dbReference>
<dbReference type="PROSITE" id="PS50883">
    <property type="entry name" value="EAL"/>
    <property type="match status" value="1"/>
</dbReference>
<dbReference type="InterPro" id="IPR050706">
    <property type="entry name" value="Cyclic-di-GMP_PDE-like"/>
</dbReference>
<name>A0A101JHK5_9ACTN</name>